<comment type="caution">
    <text evidence="6">Lacks conserved residue(s) required for the propagation of feature annotation.</text>
</comment>
<sequence length="251" mass="27762">MTKTPTRRNQIRIAVGVLWALLFGLAIVWVITQGLSIREIMGLVYRYVVDNPLAPLVYIIIYALRPLTFFPAMWLTIAGGSLFGFVPGLIFGLIGENASAQTAYLLARFFRTDVTGDGDSDKSPRIAAFSRLLREQAFPTVLVLRASFLPFDLVNYACGLLRVPWLSYTFGSIIGMLPPMITFVSFGATVNLPELLKQRTFSPEQLIDGSQLMISGGLLVASAIIAYFAHRRRKALADSRQDSGDTRKNHA</sequence>
<evidence type="ECO:0000256" key="5">
    <source>
        <dbReference type="ARBA" id="ARBA00023136"/>
    </source>
</evidence>
<keyword evidence="9" id="KW-1185">Reference proteome</keyword>
<organism evidence="8 9">
    <name type="scientific">Salinisphaera japonica YTM-1</name>
    <dbReference type="NCBI Taxonomy" id="1209778"/>
    <lineage>
        <taxon>Bacteria</taxon>
        <taxon>Pseudomonadati</taxon>
        <taxon>Pseudomonadota</taxon>
        <taxon>Gammaproteobacteria</taxon>
        <taxon>Salinisphaerales</taxon>
        <taxon>Salinisphaeraceae</taxon>
        <taxon>Salinisphaera</taxon>
    </lineage>
</organism>
<evidence type="ECO:0000256" key="3">
    <source>
        <dbReference type="ARBA" id="ARBA00022692"/>
    </source>
</evidence>
<evidence type="ECO:0000259" key="7">
    <source>
        <dbReference type="Pfam" id="PF09335"/>
    </source>
</evidence>
<comment type="similarity">
    <text evidence="6">Belongs to the TVP38/TMEM64 family.</text>
</comment>
<feature type="domain" description="VTT" evidence="7">
    <location>
        <begin position="70"/>
        <end position="188"/>
    </location>
</feature>
<keyword evidence="4 6" id="KW-1133">Transmembrane helix</keyword>
<evidence type="ECO:0000256" key="6">
    <source>
        <dbReference type="RuleBase" id="RU366058"/>
    </source>
</evidence>
<evidence type="ECO:0000256" key="1">
    <source>
        <dbReference type="ARBA" id="ARBA00004651"/>
    </source>
</evidence>
<keyword evidence="2 6" id="KW-1003">Cell membrane</keyword>
<dbReference type="InterPro" id="IPR015414">
    <property type="entry name" value="TMEM64"/>
</dbReference>
<dbReference type="AlphaFoldDB" id="A0A423PRK0"/>
<comment type="subcellular location">
    <subcellularLocation>
        <location evidence="1 6">Cell membrane</location>
        <topology evidence="1 6">Multi-pass membrane protein</topology>
    </subcellularLocation>
</comment>
<dbReference type="Pfam" id="PF09335">
    <property type="entry name" value="VTT_dom"/>
    <property type="match status" value="1"/>
</dbReference>
<dbReference type="GO" id="GO:0005886">
    <property type="term" value="C:plasma membrane"/>
    <property type="evidence" value="ECO:0007669"/>
    <property type="project" value="UniProtKB-SubCell"/>
</dbReference>
<dbReference type="PANTHER" id="PTHR12677:SF59">
    <property type="entry name" value="GOLGI APPARATUS MEMBRANE PROTEIN TVP38-RELATED"/>
    <property type="match status" value="1"/>
</dbReference>
<name>A0A423PRK0_9GAMM</name>
<evidence type="ECO:0000256" key="4">
    <source>
        <dbReference type="ARBA" id="ARBA00022989"/>
    </source>
</evidence>
<feature type="transmembrane region" description="Helical" evidence="6">
    <location>
        <begin position="71"/>
        <end position="94"/>
    </location>
</feature>
<dbReference type="RefSeq" id="WP_123658213.1">
    <property type="nucleotide sequence ID" value="NZ_AYKG01000023.1"/>
</dbReference>
<gene>
    <name evidence="8" type="ORF">SAJA_08550</name>
</gene>
<proteinExistence type="inferred from homology"/>
<protein>
    <recommendedName>
        <fullName evidence="6">TVP38/TMEM64 family membrane protein</fullName>
    </recommendedName>
</protein>
<feature type="transmembrane region" description="Helical" evidence="6">
    <location>
        <begin position="210"/>
        <end position="230"/>
    </location>
</feature>
<comment type="caution">
    <text evidence="8">The sequence shown here is derived from an EMBL/GenBank/DDBJ whole genome shotgun (WGS) entry which is preliminary data.</text>
</comment>
<dbReference type="InterPro" id="IPR032816">
    <property type="entry name" value="VTT_dom"/>
</dbReference>
<dbReference type="Proteomes" id="UP000285310">
    <property type="component" value="Unassembled WGS sequence"/>
</dbReference>
<dbReference type="InParanoid" id="A0A423PRK0"/>
<dbReference type="EMBL" id="AYKG01000023">
    <property type="protein sequence ID" value="ROO28151.1"/>
    <property type="molecule type" value="Genomic_DNA"/>
</dbReference>
<feature type="transmembrane region" description="Helical" evidence="6">
    <location>
        <begin position="165"/>
        <end position="190"/>
    </location>
</feature>
<feature type="transmembrane region" description="Helical" evidence="6">
    <location>
        <begin position="12"/>
        <end position="32"/>
    </location>
</feature>
<keyword evidence="3 6" id="KW-0812">Transmembrane</keyword>
<reference evidence="8 9" key="1">
    <citation type="submission" date="2013-10" db="EMBL/GenBank/DDBJ databases">
        <title>Salinisphaera japonica YTM-1 Genome Sequencing.</title>
        <authorList>
            <person name="Lai Q."/>
            <person name="Li C."/>
            <person name="Shao Z."/>
        </authorList>
    </citation>
    <scope>NUCLEOTIDE SEQUENCE [LARGE SCALE GENOMIC DNA]</scope>
    <source>
        <strain evidence="8 9">YTM-1</strain>
    </source>
</reference>
<evidence type="ECO:0000313" key="9">
    <source>
        <dbReference type="Proteomes" id="UP000285310"/>
    </source>
</evidence>
<dbReference type="PANTHER" id="PTHR12677">
    <property type="entry name" value="GOLGI APPARATUS MEMBRANE PROTEIN TVP38-RELATED"/>
    <property type="match status" value="1"/>
</dbReference>
<evidence type="ECO:0000256" key="2">
    <source>
        <dbReference type="ARBA" id="ARBA00022475"/>
    </source>
</evidence>
<evidence type="ECO:0000313" key="8">
    <source>
        <dbReference type="EMBL" id="ROO28151.1"/>
    </source>
</evidence>
<dbReference type="OrthoDB" id="9814092at2"/>
<keyword evidence="5 6" id="KW-0472">Membrane</keyword>
<accession>A0A423PRK0</accession>